<dbReference type="Proteomes" id="UP001057452">
    <property type="component" value="Chromosome 9"/>
</dbReference>
<dbReference type="EMBL" id="CM043793">
    <property type="protein sequence ID" value="KAI4820810.1"/>
    <property type="molecule type" value="Genomic_DNA"/>
</dbReference>
<reference evidence="1" key="1">
    <citation type="submission" date="2022-05" db="EMBL/GenBank/DDBJ databases">
        <title>Chromosome-level genome of Chaenocephalus aceratus.</title>
        <authorList>
            <person name="Park H."/>
        </authorList>
    </citation>
    <scope>NUCLEOTIDE SEQUENCE</scope>
    <source>
        <strain evidence="1">KU_202001</strain>
    </source>
</reference>
<feature type="non-terminal residue" evidence="1">
    <location>
        <position position="1"/>
    </location>
</feature>
<gene>
    <name evidence="1" type="ORF">KUCAC02_028777</name>
</gene>
<proteinExistence type="predicted"/>
<comment type="caution">
    <text evidence="1">The sequence shown here is derived from an EMBL/GenBank/DDBJ whole genome shotgun (WGS) entry which is preliminary data.</text>
</comment>
<accession>A0ACB9X3K1</accession>
<organism evidence="1 2">
    <name type="scientific">Chaenocephalus aceratus</name>
    <name type="common">Blackfin icefish</name>
    <name type="synonym">Chaenichthys aceratus</name>
    <dbReference type="NCBI Taxonomy" id="36190"/>
    <lineage>
        <taxon>Eukaryota</taxon>
        <taxon>Metazoa</taxon>
        <taxon>Chordata</taxon>
        <taxon>Craniata</taxon>
        <taxon>Vertebrata</taxon>
        <taxon>Euteleostomi</taxon>
        <taxon>Actinopterygii</taxon>
        <taxon>Neopterygii</taxon>
        <taxon>Teleostei</taxon>
        <taxon>Neoteleostei</taxon>
        <taxon>Acanthomorphata</taxon>
        <taxon>Eupercaria</taxon>
        <taxon>Perciformes</taxon>
        <taxon>Notothenioidei</taxon>
        <taxon>Channichthyidae</taxon>
        <taxon>Chaenocephalus</taxon>
    </lineage>
</organism>
<evidence type="ECO:0000313" key="1">
    <source>
        <dbReference type="EMBL" id="KAI4820810.1"/>
    </source>
</evidence>
<sequence length="206" mass="23391">SCTPSSWHRAGLYGEWVSQRCEVLPEVLFLTRHFIFHDNNHTWEGHYYHYSNPICQLPTFSIYARGRYSRGLHSTRTTEPTDIRTLVLRGLPIILGDNPTDFFKAGSDTDDEDSFRDIEIGILLVEHEGASPSSSLHRSPASLKIILEGQVVIDNIQDLPKAISVWSYIHTASQLPQDYDAHIPVNPKKVLLTLGQDELKPRLLTM</sequence>
<protein>
    <submittedName>
        <fullName evidence="1">Uncharacterized protein</fullName>
    </submittedName>
</protein>
<name>A0ACB9X3K1_CHAAC</name>
<evidence type="ECO:0000313" key="2">
    <source>
        <dbReference type="Proteomes" id="UP001057452"/>
    </source>
</evidence>
<keyword evidence="2" id="KW-1185">Reference proteome</keyword>